<dbReference type="OrthoDB" id="9837000at2759"/>
<feature type="region of interest" description="Disordered" evidence="5">
    <location>
        <begin position="460"/>
        <end position="490"/>
    </location>
</feature>
<accession>A0A6L2PR58</accession>
<feature type="compositionally biased region" description="Polar residues" evidence="5">
    <location>
        <begin position="431"/>
        <end position="448"/>
    </location>
</feature>
<reference evidence="8" key="1">
    <citation type="submission" date="2020-01" db="EMBL/GenBank/DDBJ databases">
        <title>Draft genome sequence of the Termite Coptotermes fromosanus.</title>
        <authorList>
            <person name="Itakura S."/>
            <person name="Yosikawa Y."/>
            <person name="Umezawa K."/>
        </authorList>
    </citation>
    <scope>NUCLEOTIDE SEQUENCE [LARGE SCALE GENOMIC DNA]</scope>
</reference>
<evidence type="ECO:0000259" key="6">
    <source>
        <dbReference type="PROSITE" id="PS50199"/>
    </source>
</evidence>
<proteinExistence type="predicted"/>
<dbReference type="InterPro" id="IPR001876">
    <property type="entry name" value="Znf_RanBP2"/>
</dbReference>
<comment type="caution">
    <text evidence="7">The sequence shown here is derived from an EMBL/GenBank/DDBJ whole genome shotgun (WGS) entry which is preliminary data.</text>
</comment>
<feature type="compositionally biased region" description="Basic and acidic residues" evidence="5">
    <location>
        <begin position="471"/>
        <end position="480"/>
    </location>
</feature>
<evidence type="ECO:0000313" key="8">
    <source>
        <dbReference type="Proteomes" id="UP000502823"/>
    </source>
</evidence>
<feature type="compositionally biased region" description="Basic and acidic residues" evidence="5">
    <location>
        <begin position="676"/>
        <end position="696"/>
    </location>
</feature>
<dbReference type="PROSITE" id="PS50199">
    <property type="entry name" value="ZF_RANBP2_2"/>
    <property type="match status" value="1"/>
</dbReference>
<evidence type="ECO:0000256" key="2">
    <source>
        <dbReference type="ARBA" id="ARBA00022771"/>
    </source>
</evidence>
<dbReference type="PANTHER" id="PTHR15326:SF2">
    <property type="entry name" value="PROTEIN TAMOZHENNIC"/>
    <property type="match status" value="1"/>
</dbReference>
<dbReference type="InterPro" id="IPR036443">
    <property type="entry name" value="Znf_RanBP2_sf"/>
</dbReference>
<evidence type="ECO:0000256" key="3">
    <source>
        <dbReference type="ARBA" id="ARBA00022833"/>
    </source>
</evidence>
<feature type="region of interest" description="Disordered" evidence="5">
    <location>
        <begin position="429"/>
        <end position="448"/>
    </location>
</feature>
<evidence type="ECO:0000256" key="4">
    <source>
        <dbReference type="PROSITE-ProRule" id="PRU00322"/>
    </source>
</evidence>
<dbReference type="SUPFAM" id="SSF90209">
    <property type="entry name" value="Ran binding protein zinc finger-like"/>
    <property type="match status" value="1"/>
</dbReference>
<dbReference type="AlphaFoldDB" id="A0A6L2PR58"/>
<dbReference type="PANTHER" id="PTHR15326">
    <property type="entry name" value="SPERMATOGENESIS-ASSOCIATED PROTEIN 2/TAMOZHENNIC"/>
    <property type="match status" value="1"/>
</dbReference>
<dbReference type="GO" id="GO:0008270">
    <property type="term" value="F:zinc ion binding"/>
    <property type="evidence" value="ECO:0007669"/>
    <property type="project" value="UniProtKB-KW"/>
</dbReference>
<dbReference type="InterPro" id="IPR048839">
    <property type="entry name" value="SPATA2_PUB-like"/>
</dbReference>
<gene>
    <name evidence="7" type="ORF">Cfor_00944</name>
</gene>
<dbReference type="GO" id="GO:0005737">
    <property type="term" value="C:cytoplasm"/>
    <property type="evidence" value="ECO:0007669"/>
    <property type="project" value="TreeGrafter"/>
</dbReference>
<sequence length="839" mass="93761">MERIAAVTYSAPFLLARPCWQSCSPTLWPRPSAVIAEAKGMAEFLSCNRLAELWMMIEQLHLSYLQTDESLDKIEQRSKLEGYIKEYLCLVPHDRKFSFRETADVLHQSATQKEDFSGYRAASAWNAIGMYASNLLAQPWRKEYRQMKLFCGFYKHEIEGNLAGAELMLQAMGYKHAGKTLMVLDGPIDPDRVSSVSRDSLMAFVECQLLKNIWEEVSCRFNCSWLDVLQFRENHVGTPENAAKGLVYHFHQRQYQEQQQQQLAAYHQGTALDTYGTTARFHQPVAGCVYGQVQPIHPVPHMGYFNCSPYPTGPAHTCTLPPQPRYTGVVSPQQALPPTVTYPVPAMVHPAYHHISGLHHPVLKSQDLYPTNGHHPHHHYSAPTAVTPVPLQNGYSVSAQLPSAPPPPVQNFNCPVPTGQLIELDVAAPPHSSSSETQHTYSATESTSSVLIPRTVRHYGSSQHPAATLRKNNEREHENYRQGVQHPQPHSYNTSLEIVESQPLTSGKAKEDGTGTYESWDYVFRNLESQGYSKDLGARPDVLSPSPEQMAGNFVSHRNHSEDVRNSRHHQPAVKDLEETLMELRLEEFHKVLPVERRPLKINEALQKIRLETDGETWQGPVGKRSSSIEAVDGSHSVYDNMSSPPKDNLERERPVTTALVSSKSNSGISATNNKESARTLPRDARRYVEEGERPSHAGTHYSSTALDPKHVQDGSNHYQLMASISDSLPAEWNVVRDSSNKVRIEEKQGSVVDMPLVLGHEPSDISDKNKWECVTCTFLNVPSRDICEMCGKSKVRGPEVRPLASGGRECPQCTLVNEKGVGTCEACGNSLKDSPTYI</sequence>
<dbReference type="FunCoup" id="A0A6L2PR58">
    <property type="interactions" value="225"/>
</dbReference>
<dbReference type="Pfam" id="PF21388">
    <property type="entry name" value="SPATA2_PUB-like"/>
    <property type="match status" value="1"/>
</dbReference>
<protein>
    <recommendedName>
        <fullName evidence="6">RanBP2-type domain-containing protein</fullName>
    </recommendedName>
</protein>
<keyword evidence="1" id="KW-0479">Metal-binding</keyword>
<keyword evidence="8" id="KW-1185">Reference proteome</keyword>
<dbReference type="PROSITE" id="PS01358">
    <property type="entry name" value="ZF_RANBP2_1"/>
    <property type="match status" value="1"/>
</dbReference>
<dbReference type="Proteomes" id="UP000502823">
    <property type="component" value="Unassembled WGS sequence"/>
</dbReference>
<feature type="domain" description="RanBP2-type" evidence="6">
    <location>
        <begin position="768"/>
        <end position="797"/>
    </location>
</feature>
<evidence type="ECO:0000256" key="5">
    <source>
        <dbReference type="SAM" id="MobiDB-lite"/>
    </source>
</evidence>
<dbReference type="SMART" id="SM00547">
    <property type="entry name" value="ZnF_RBZ"/>
    <property type="match status" value="2"/>
</dbReference>
<keyword evidence="2 4" id="KW-0863">Zinc-finger</keyword>
<evidence type="ECO:0000256" key="1">
    <source>
        <dbReference type="ARBA" id="ARBA00022723"/>
    </source>
</evidence>
<keyword evidence="3" id="KW-0862">Zinc</keyword>
<feature type="compositionally biased region" description="Polar residues" evidence="5">
    <location>
        <begin position="659"/>
        <end position="675"/>
    </location>
</feature>
<evidence type="ECO:0000313" key="7">
    <source>
        <dbReference type="EMBL" id="GFG32965.1"/>
    </source>
</evidence>
<dbReference type="EMBL" id="BLKM01008244">
    <property type="protein sequence ID" value="GFG32965.1"/>
    <property type="molecule type" value="Genomic_DNA"/>
</dbReference>
<dbReference type="Gene3D" id="2.30.30.380">
    <property type="entry name" value="Zn-finger domain of Sec23/24"/>
    <property type="match status" value="1"/>
</dbReference>
<dbReference type="Gene3D" id="1.20.58.2190">
    <property type="match status" value="1"/>
</dbReference>
<organism evidence="7 8">
    <name type="scientific">Coptotermes formosanus</name>
    <name type="common">Formosan subterranean termite</name>
    <dbReference type="NCBI Taxonomy" id="36987"/>
    <lineage>
        <taxon>Eukaryota</taxon>
        <taxon>Metazoa</taxon>
        <taxon>Ecdysozoa</taxon>
        <taxon>Arthropoda</taxon>
        <taxon>Hexapoda</taxon>
        <taxon>Insecta</taxon>
        <taxon>Pterygota</taxon>
        <taxon>Neoptera</taxon>
        <taxon>Polyneoptera</taxon>
        <taxon>Dictyoptera</taxon>
        <taxon>Blattodea</taxon>
        <taxon>Blattoidea</taxon>
        <taxon>Termitoidae</taxon>
        <taxon>Rhinotermitidae</taxon>
        <taxon>Coptotermes</taxon>
    </lineage>
</organism>
<name>A0A6L2PR58_COPFO</name>
<feature type="region of interest" description="Disordered" evidence="5">
    <location>
        <begin position="617"/>
        <end position="708"/>
    </location>
</feature>
<dbReference type="InParanoid" id="A0A6L2PR58"/>